<comment type="caution">
    <text evidence="1">The sequence shown here is derived from an EMBL/GenBank/DDBJ whole genome shotgun (WGS) entry which is preliminary data.</text>
</comment>
<evidence type="ECO:0000313" key="1">
    <source>
        <dbReference type="EMBL" id="OLF13475.1"/>
    </source>
</evidence>
<protein>
    <submittedName>
        <fullName evidence="1">Uncharacterized protein</fullName>
    </submittedName>
</protein>
<dbReference type="RefSeq" id="WP_075128600.1">
    <property type="nucleotide sequence ID" value="NZ_MSIE01000055.1"/>
</dbReference>
<reference evidence="1 2" key="1">
    <citation type="submission" date="2016-12" db="EMBL/GenBank/DDBJ databases">
        <title>The draft genome sequence of Actinophytocola sp. 11-183.</title>
        <authorList>
            <person name="Wang W."/>
            <person name="Yuan L."/>
        </authorList>
    </citation>
    <scope>NUCLEOTIDE SEQUENCE [LARGE SCALE GENOMIC DNA]</scope>
    <source>
        <strain evidence="1 2">11-183</strain>
    </source>
</reference>
<dbReference type="Proteomes" id="UP000185596">
    <property type="component" value="Unassembled WGS sequence"/>
</dbReference>
<dbReference type="AlphaFoldDB" id="A0A1Q8CGI1"/>
<proteinExistence type="predicted"/>
<name>A0A1Q8CGI1_9PSEU</name>
<gene>
    <name evidence="1" type="ORF">BU204_27145</name>
</gene>
<evidence type="ECO:0000313" key="2">
    <source>
        <dbReference type="Proteomes" id="UP000185596"/>
    </source>
</evidence>
<dbReference type="EMBL" id="MSIE01000055">
    <property type="protein sequence ID" value="OLF13475.1"/>
    <property type="molecule type" value="Genomic_DNA"/>
</dbReference>
<organism evidence="1 2">
    <name type="scientific">Actinophytocola xanthii</name>
    <dbReference type="NCBI Taxonomy" id="1912961"/>
    <lineage>
        <taxon>Bacteria</taxon>
        <taxon>Bacillati</taxon>
        <taxon>Actinomycetota</taxon>
        <taxon>Actinomycetes</taxon>
        <taxon>Pseudonocardiales</taxon>
        <taxon>Pseudonocardiaceae</taxon>
    </lineage>
</organism>
<sequence>MDPELGTLVATAATTLVTALTTGAWDVAKKGVGALWRRVHPDRAETVEAELVEAREQLLAVRHTDDEQLLRDLVDEWQSRLRRLLATAPHLAGELRRLNDELQPVVSASSQIGQLGMQARVSGHGRVYQAGRDQHINEQ</sequence>
<accession>A0A1Q8CGI1</accession>
<keyword evidence="2" id="KW-1185">Reference proteome</keyword>